<dbReference type="AlphaFoldDB" id="A0A3M2KZA6"/>
<dbReference type="GO" id="GO:0003755">
    <property type="term" value="F:peptidyl-prolyl cis-trans isomerase activity"/>
    <property type="evidence" value="ECO:0007669"/>
    <property type="project" value="InterPro"/>
</dbReference>
<dbReference type="Pfam" id="PF00069">
    <property type="entry name" value="Pkinase"/>
    <property type="match status" value="1"/>
</dbReference>
<feature type="compositionally biased region" description="Low complexity" evidence="7">
    <location>
        <begin position="285"/>
        <end position="303"/>
    </location>
</feature>
<keyword evidence="6" id="KW-0067">ATP-binding</keyword>
<dbReference type="Gene3D" id="2.40.100.10">
    <property type="entry name" value="Cyclophilin-like"/>
    <property type="match status" value="1"/>
</dbReference>
<keyword evidence="3" id="KW-0808">Transferase</keyword>
<feature type="region of interest" description="Disordered" evidence="7">
    <location>
        <begin position="279"/>
        <end position="303"/>
    </location>
</feature>
<dbReference type="InterPro" id="IPR002130">
    <property type="entry name" value="Cyclophilin-type_PPIase_dom"/>
</dbReference>
<evidence type="ECO:0000256" key="2">
    <source>
        <dbReference type="ARBA" id="ARBA00022527"/>
    </source>
</evidence>
<dbReference type="PROSITE" id="PS50072">
    <property type="entry name" value="CSA_PPIASE_2"/>
    <property type="match status" value="1"/>
</dbReference>
<dbReference type="Proteomes" id="UP000279275">
    <property type="component" value="Unassembled WGS sequence"/>
</dbReference>
<feature type="domain" description="PPIase cyclophilin-type" evidence="9">
    <location>
        <begin position="452"/>
        <end position="615"/>
    </location>
</feature>
<comment type="caution">
    <text evidence="10">The sequence shown here is derived from an EMBL/GenBank/DDBJ whole genome shotgun (WGS) entry which is preliminary data.</text>
</comment>
<evidence type="ECO:0000259" key="9">
    <source>
        <dbReference type="PROSITE" id="PS50072"/>
    </source>
</evidence>
<evidence type="ECO:0000313" key="11">
    <source>
        <dbReference type="Proteomes" id="UP000279275"/>
    </source>
</evidence>
<dbReference type="Gene3D" id="3.30.200.20">
    <property type="entry name" value="Phosphorylase Kinase, domain 1"/>
    <property type="match status" value="1"/>
</dbReference>
<evidence type="ECO:0000313" key="10">
    <source>
        <dbReference type="EMBL" id="RMI30621.1"/>
    </source>
</evidence>
<dbReference type="SMART" id="SM00220">
    <property type="entry name" value="S_TKc"/>
    <property type="match status" value="1"/>
</dbReference>
<feature type="domain" description="Protein kinase" evidence="8">
    <location>
        <begin position="12"/>
        <end position="274"/>
    </location>
</feature>
<dbReference type="EC" id="2.7.11.1" evidence="1"/>
<evidence type="ECO:0000256" key="6">
    <source>
        <dbReference type="ARBA" id="ARBA00022840"/>
    </source>
</evidence>
<evidence type="ECO:0000259" key="8">
    <source>
        <dbReference type="PROSITE" id="PS50011"/>
    </source>
</evidence>
<dbReference type="Pfam" id="PF00160">
    <property type="entry name" value="Pro_isomerase"/>
    <property type="match status" value="1"/>
</dbReference>
<sequence length="616" mass="62253">MQVQPGSMLGGYTVVQPLGAGSAGTMFLARRPGGAGELPIEVMPAAWAEVPAIRAAVEQSARYSGVNNHPCVAPVFDRCMPADPVLWLALRPIPAGSSVSAVGNRPARMEPDRAIRIVEQLAGALDYAHERGIVHGNVTPAAILVQRDESGERALLSGFGLARRLEPAGAGQVADLGCTAPERWTPGAVLGAGADVYSLGCTLFQLLTGVPVVSGDDPGAVGAAHRYAPPPSPRELRPDLPAALDTVIATALAKEPADRYATCGQLAAAARQALDAAMPSAPGLAPARPDAQPASSAQPASAALPDFSAQEDSLTQPNSDGLPSAATDFAALGDLAAQRRVSAHPPGPGRGEKIAVIALVTAAVGTVVAVSAAAAGIRPATEDHPAAAAPVASTTAAPAPAKPLLPSPNPRPATVDCSYHAAPAAVPGITQPATAGISTAGTAQVALDTGQGPMSLTLDRSEAPCTVDSFLNLVAQNYFDNSPCHRLTDAPSLKVLQCGDPTGKGTGTPGYEFANEYPSDQIAPDNPNAGQPVTYSRGVVAMANSDRPGMPTEGTNGSQFFLVIGDSELPPDYTVFGTVDPTGLATLDRIAAAGTADASQDGAPANPVVIATARAQ</sequence>
<dbReference type="CDD" id="cd14014">
    <property type="entry name" value="STKc_PknB_like"/>
    <property type="match status" value="1"/>
</dbReference>
<keyword evidence="2" id="KW-0723">Serine/threonine-protein kinase</keyword>
<evidence type="ECO:0000256" key="1">
    <source>
        <dbReference type="ARBA" id="ARBA00012513"/>
    </source>
</evidence>
<dbReference type="RefSeq" id="WP_122189859.1">
    <property type="nucleotide sequence ID" value="NZ_RFFH01000009.1"/>
</dbReference>
<accession>A0A3M2KZA6</accession>
<dbReference type="OrthoDB" id="5507614at2"/>
<dbReference type="SUPFAM" id="SSF56112">
    <property type="entry name" value="Protein kinase-like (PK-like)"/>
    <property type="match status" value="1"/>
</dbReference>
<organism evidence="10 11">
    <name type="scientific">Nocardia stercoris</name>
    <dbReference type="NCBI Taxonomy" id="2483361"/>
    <lineage>
        <taxon>Bacteria</taxon>
        <taxon>Bacillati</taxon>
        <taxon>Actinomycetota</taxon>
        <taxon>Actinomycetes</taxon>
        <taxon>Mycobacteriales</taxon>
        <taxon>Nocardiaceae</taxon>
        <taxon>Nocardia</taxon>
    </lineage>
</organism>
<feature type="compositionally biased region" description="Pro residues" evidence="7">
    <location>
        <begin position="400"/>
        <end position="411"/>
    </location>
</feature>
<keyword evidence="5" id="KW-0418">Kinase</keyword>
<reference evidence="10 11" key="1">
    <citation type="submission" date="2018-10" db="EMBL/GenBank/DDBJ databases">
        <title>Isolation from cow dung.</title>
        <authorList>
            <person name="Ling L."/>
        </authorList>
    </citation>
    <scope>NUCLEOTIDE SEQUENCE [LARGE SCALE GENOMIC DNA]</scope>
    <source>
        <strain evidence="10 11">NEAU-LL90</strain>
    </source>
</reference>
<feature type="region of interest" description="Disordered" evidence="7">
    <location>
        <begin position="504"/>
        <end position="529"/>
    </location>
</feature>
<dbReference type="PANTHER" id="PTHR43289:SF6">
    <property type="entry name" value="SERINE_THREONINE-PROTEIN KINASE NEKL-3"/>
    <property type="match status" value="1"/>
</dbReference>
<evidence type="ECO:0000256" key="7">
    <source>
        <dbReference type="SAM" id="MobiDB-lite"/>
    </source>
</evidence>
<dbReference type="EMBL" id="RFFH01000009">
    <property type="protein sequence ID" value="RMI30621.1"/>
    <property type="molecule type" value="Genomic_DNA"/>
</dbReference>
<evidence type="ECO:0000256" key="3">
    <source>
        <dbReference type="ARBA" id="ARBA00022679"/>
    </source>
</evidence>
<dbReference type="Gene3D" id="1.10.510.10">
    <property type="entry name" value="Transferase(Phosphotransferase) domain 1"/>
    <property type="match status" value="1"/>
</dbReference>
<keyword evidence="4" id="KW-0547">Nucleotide-binding</keyword>
<dbReference type="SUPFAM" id="SSF50891">
    <property type="entry name" value="Cyclophilin-like"/>
    <property type="match status" value="1"/>
</dbReference>
<dbReference type="PROSITE" id="PS50011">
    <property type="entry name" value="PROTEIN_KINASE_DOM"/>
    <property type="match status" value="1"/>
</dbReference>
<keyword evidence="11" id="KW-1185">Reference proteome</keyword>
<dbReference type="GO" id="GO:0005524">
    <property type="term" value="F:ATP binding"/>
    <property type="evidence" value="ECO:0007669"/>
    <property type="project" value="UniProtKB-KW"/>
</dbReference>
<dbReference type="GO" id="GO:0004674">
    <property type="term" value="F:protein serine/threonine kinase activity"/>
    <property type="evidence" value="ECO:0007669"/>
    <property type="project" value="UniProtKB-KW"/>
</dbReference>
<feature type="compositionally biased region" description="Low complexity" evidence="7">
    <location>
        <begin position="386"/>
        <end position="399"/>
    </location>
</feature>
<dbReference type="InterPro" id="IPR011009">
    <property type="entry name" value="Kinase-like_dom_sf"/>
</dbReference>
<dbReference type="PANTHER" id="PTHR43289">
    <property type="entry name" value="MITOGEN-ACTIVATED PROTEIN KINASE KINASE KINASE 20-RELATED"/>
    <property type="match status" value="1"/>
</dbReference>
<evidence type="ECO:0000256" key="5">
    <source>
        <dbReference type="ARBA" id="ARBA00022777"/>
    </source>
</evidence>
<name>A0A3M2KZA6_9NOCA</name>
<dbReference type="InterPro" id="IPR000719">
    <property type="entry name" value="Prot_kinase_dom"/>
</dbReference>
<proteinExistence type="predicted"/>
<gene>
    <name evidence="10" type="ORF">EBN03_21400</name>
</gene>
<evidence type="ECO:0000256" key="4">
    <source>
        <dbReference type="ARBA" id="ARBA00022741"/>
    </source>
</evidence>
<feature type="region of interest" description="Disordered" evidence="7">
    <location>
        <begin position="386"/>
        <end position="412"/>
    </location>
</feature>
<dbReference type="InterPro" id="IPR029000">
    <property type="entry name" value="Cyclophilin-like_dom_sf"/>
</dbReference>
<protein>
    <recommendedName>
        <fullName evidence="1">non-specific serine/threonine protein kinase</fullName>
        <ecNumber evidence="1">2.7.11.1</ecNumber>
    </recommendedName>
</protein>